<protein>
    <submittedName>
        <fullName evidence="4">Apolipo protein D/Lipocalin</fullName>
    </submittedName>
</protein>
<dbReference type="InterPro" id="IPR000566">
    <property type="entry name" value="Lipocln_cytosolic_FA-bd_dom"/>
</dbReference>
<keyword evidence="2" id="KW-0732">Signal</keyword>
<dbReference type="Proteomes" id="UP000195557">
    <property type="component" value="Unassembled WGS sequence"/>
</dbReference>
<sequence length="233" mass="25657">MTRRLRGHHAQRAVARLGAVALALALTRSHAFVLGVEASEECARVEPVDPFDLDAYVEAEWYVAAQKPTSYQPTRDLFCVRANYTVVDERTISIWNTANRDGVDGSPRNADGRFKLRGLIEDPNIPSKIAVGMRFLPRFLYGPYWVVATDVSPGDAEFDERGYSWAIISGGQPTISRGNGLCAPSGGLWLFVRDPEVSEEVVSKMKEKCESLGIDPDVLIPVTQEGCSFPTLP</sequence>
<dbReference type="PANTHER" id="PTHR10612:SF34">
    <property type="entry name" value="APOLIPOPROTEIN D"/>
    <property type="match status" value="1"/>
</dbReference>
<proteinExistence type="inferred from homology"/>
<comment type="similarity">
    <text evidence="1 2">Belongs to the calycin superfamily. Lipocalin family.</text>
</comment>
<dbReference type="AlphaFoldDB" id="A0A1Y5HZH1"/>
<dbReference type="EMBL" id="KZ155838">
    <property type="protein sequence ID" value="OUS42696.1"/>
    <property type="molecule type" value="Genomic_DNA"/>
</dbReference>
<dbReference type="PIRSF" id="PIRSF036893">
    <property type="entry name" value="Lipocalin_ApoD"/>
    <property type="match status" value="1"/>
</dbReference>
<dbReference type="SUPFAM" id="SSF50814">
    <property type="entry name" value="Lipocalins"/>
    <property type="match status" value="1"/>
</dbReference>
<evidence type="ECO:0000256" key="2">
    <source>
        <dbReference type="PIRNR" id="PIRNR036893"/>
    </source>
</evidence>
<dbReference type="eggNOG" id="ENOG502S9PN">
    <property type="taxonomic scope" value="Eukaryota"/>
</dbReference>
<dbReference type="Gene3D" id="2.40.128.20">
    <property type="match status" value="1"/>
</dbReference>
<evidence type="ECO:0000259" key="3">
    <source>
        <dbReference type="Pfam" id="PF08212"/>
    </source>
</evidence>
<dbReference type="InterPro" id="IPR022271">
    <property type="entry name" value="Lipocalin_ApoD"/>
</dbReference>
<gene>
    <name evidence="4" type="ORF">BE221DRAFT_187410</name>
</gene>
<dbReference type="Pfam" id="PF08212">
    <property type="entry name" value="Lipocalin_2"/>
    <property type="match status" value="1"/>
</dbReference>
<dbReference type="InterPro" id="IPR012674">
    <property type="entry name" value="Calycin"/>
</dbReference>
<reference evidence="4" key="1">
    <citation type="submission" date="2017-04" db="EMBL/GenBank/DDBJ databases">
        <title>Population genomics of picophytoplankton unveils novel chromosome hypervariability.</title>
        <authorList>
            <consortium name="DOE Joint Genome Institute"/>
            <person name="Blanc-Mathieu R."/>
            <person name="Krasovec M."/>
            <person name="Hebrard M."/>
            <person name="Yau S."/>
            <person name="Desgranges E."/>
            <person name="Martin J."/>
            <person name="Schackwitz W."/>
            <person name="Kuo A."/>
            <person name="Salin G."/>
            <person name="Donnadieu C."/>
            <person name="Desdevises Y."/>
            <person name="Sanchez-Ferandin S."/>
            <person name="Moreau H."/>
            <person name="Rivals E."/>
            <person name="Grigoriev I.V."/>
            <person name="Grimsley N."/>
            <person name="Eyre-Walker A."/>
            <person name="Piganeau G."/>
        </authorList>
    </citation>
    <scope>NUCLEOTIDE SEQUENCE [LARGE SCALE GENOMIC DNA]</scope>
    <source>
        <strain evidence="4">RCC 1115</strain>
    </source>
</reference>
<feature type="domain" description="Lipocalin/cytosolic fatty-acid binding" evidence="3">
    <location>
        <begin position="59"/>
        <end position="223"/>
    </location>
</feature>
<evidence type="ECO:0000256" key="1">
    <source>
        <dbReference type="ARBA" id="ARBA00006889"/>
    </source>
</evidence>
<organism evidence="4">
    <name type="scientific">Ostreococcus tauri</name>
    <name type="common">Marine green alga</name>
    <dbReference type="NCBI Taxonomy" id="70448"/>
    <lineage>
        <taxon>Eukaryota</taxon>
        <taxon>Viridiplantae</taxon>
        <taxon>Chlorophyta</taxon>
        <taxon>Mamiellophyceae</taxon>
        <taxon>Mamiellales</taxon>
        <taxon>Bathycoccaceae</taxon>
        <taxon>Ostreococcus</taxon>
    </lineage>
</organism>
<feature type="signal peptide" evidence="2">
    <location>
        <begin position="1"/>
        <end position="31"/>
    </location>
</feature>
<evidence type="ECO:0000313" key="4">
    <source>
        <dbReference type="EMBL" id="OUS42696.1"/>
    </source>
</evidence>
<feature type="chain" id="PRO_5013434710" evidence="2">
    <location>
        <begin position="32"/>
        <end position="233"/>
    </location>
</feature>
<dbReference type="InterPro" id="IPR047202">
    <property type="entry name" value="Lipocalin_Blc-like_dom"/>
</dbReference>
<dbReference type="CDD" id="cd19438">
    <property type="entry name" value="lipocalin_Blc-like"/>
    <property type="match status" value="1"/>
</dbReference>
<name>A0A1Y5HZH1_OSTTA</name>
<dbReference type="PANTHER" id="PTHR10612">
    <property type="entry name" value="APOLIPOPROTEIN D"/>
    <property type="match status" value="1"/>
</dbReference>
<dbReference type="GO" id="GO:0006950">
    <property type="term" value="P:response to stress"/>
    <property type="evidence" value="ECO:0007669"/>
    <property type="project" value="UniProtKB-ARBA"/>
</dbReference>
<accession>A0A1Y5HZH1</accession>